<evidence type="ECO:0000313" key="19">
    <source>
        <dbReference type="Proteomes" id="UP000199233"/>
    </source>
</evidence>
<dbReference type="EC" id="2.7.13.3" evidence="3"/>
<dbReference type="CDD" id="cd12914">
    <property type="entry name" value="PDC1_DGC_like"/>
    <property type="match status" value="1"/>
</dbReference>
<dbReference type="SUPFAM" id="SSF103190">
    <property type="entry name" value="Sensory domain-like"/>
    <property type="match status" value="1"/>
</dbReference>
<evidence type="ECO:0000256" key="5">
    <source>
        <dbReference type="ARBA" id="ARBA00022553"/>
    </source>
</evidence>
<dbReference type="FunFam" id="1.10.287.130:FF:000063">
    <property type="entry name" value="Hybrid sensor histidine kinase/response regulator"/>
    <property type="match status" value="1"/>
</dbReference>
<evidence type="ECO:0000256" key="6">
    <source>
        <dbReference type="ARBA" id="ARBA00022679"/>
    </source>
</evidence>
<keyword evidence="4" id="KW-1003">Cell membrane</keyword>
<evidence type="ECO:0000256" key="9">
    <source>
        <dbReference type="ARBA" id="ARBA00022777"/>
    </source>
</evidence>
<reference evidence="19" key="1">
    <citation type="submission" date="2016-10" db="EMBL/GenBank/DDBJ databases">
        <authorList>
            <person name="Varghese N."/>
            <person name="Submissions S."/>
        </authorList>
    </citation>
    <scope>NUCLEOTIDE SEQUENCE [LARGE SCALE GENOMIC DNA]</scope>
    <source>
        <strain evidence="19">DSM 25927</strain>
    </source>
</reference>
<dbReference type="CDD" id="cd00156">
    <property type="entry name" value="REC"/>
    <property type="match status" value="1"/>
</dbReference>
<gene>
    <name evidence="18" type="ORF">SAMN04488038_11660</name>
</gene>
<dbReference type="InterPro" id="IPR029151">
    <property type="entry name" value="Sensor-like_sf"/>
</dbReference>
<evidence type="ECO:0000256" key="15">
    <source>
        <dbReference type="SAM" id="Coils"/>
    </source>
</evidence>
<dbReference type="PANTHER" id="PTHR43047:SF9">
    <property type="entry name" value="HISTIDINE KINASE"/>
    <property type="match status" value="1"/>
</dbReference>
<evidence type="ECO:0000256" key="13">
    <source>
        <dbReference type="ARBA" id="ARBA00023136"/>
    </source>
</evidence>
<dbReference type="OrthoDB" id="9764438at2"/>
<dbReference type="Gene3D" id="3.30.450.20">
    <property type="entry name" value="PAS domain"/>
    <property type="match status" value="3"/>
</dbReference>
<dbReference type="FunFam" id="3.30.565.10:FF:000049">
    <property type="entry name" value="Two-component sensor histidine kinase"/>
    <property type="match status" value="1"/>
</dbReference>
<dbReference type="InterPro" id="IPR035965">
    <property type="entry name" value="PAS-like_dom_sf"/>
</dbReference>
<dbReference type="CDD" id="cd00082">
    <property type="entry name" value="HisKA"/>
    <property type="match status" value="1"/>
</dbReference>
<feature type="domain" description="Response regulatory" evidence="17">
    <location>
        <begin position="746"/>
        <end position="861"/>
    </location>
</feature>
<dbReference type="GO" id="GO:0005886">
    <property type="term" value="C:plasma membrane"/>
    <property type="evidence" value="ECO:0007669"/>
    <property type="project" value="UniProtKB-SubCell"/>
</dbReference>
<evidence type="ECO:0000256" key="8">
    <source>
        <dbReference type="ARBA" id="ARBA00022741"/>
    </source>
</evidence>
<feature type="modified residue" description="4-aspartylphosphate" evidence="14">
    <location>
        <position position="796"/>
    </location>
</feature>
<keyword evidence="9 18" id="KW-0418">Kinase</keyword>
<keyword evidence="15" id="KW-0175">Coiled coil</keyword>
<dbReference type="Gene3D" id="6.10.250.3020">
    <property type="match status" value="1"/>
</dbReference>
<dbReference type="SUPFAM" id="SSF55785">
    <property type="entry name" value="PYP-like sensor domain (PAS domain)"/>
    <property type="match status" value="1"/>
</dbReference>
<evidence type="ECO:0000259" key="16">
    <source>
        <dbReference type="PROSITE" id="PS50109"/>
    </source>
</evidence>
<accession>A0A1H9LJK5</accession>
<dbReference type="Pfam" id="PF00512">
    <property type="entry name" value="HisKA"/>
    <property type="match status" value="1"/>
</dbReference>
<dbReference type="SUPFAM" id="SSF55874">
    <property type="entry name" value="ATPase domain of HSP90 chaperone/DNA topoisomerase II/histidine kinase"/>
    <property type="match status" value="1"/>
</dbReference>
<dbReference type="InterPro" id="IPR036890">
    <property type="entry name" value="HATPase_C_sf"/>
</dbReference>
<proteinExistence type="predicted"/>
<feature type="domain" description="Histidine kinase" evidence="16">
    <location>
        <begin position="515"/>
        <end position="725"/>
    </location>
</feature>
<dbReference type="Pfam" id="PF02518">
    <property type="entry name" value="HATPase_c"/>
    <property type="match status" value="1"/>
</dbReference>
<evidence type="ECO:0000256" key="10">
    <source>
        <dbReference type="ARBA" id="ARBA00022840"/>
    </source>
</evidence>
<evidence type="ECO:0000256" key="4">
    <source>
        <dbReference type="ARBA" id="ARBA00022475"/>
    </source>
</evidence>
<dbReference type="Pfam" id="PF02743">
    <property type="entry name" value="dCache_1"/>
    <property type="match status" value="1"/>
</dbReference>
<sequence>MAEPLPRAATLPPRRWRRLGLALLLAALIGALMVLAATQAQRRAERVAGERAQEQLRLYAGALQSFIERYRRLPSVLALDAELRAALRGEPDAAQRAALSRKLEEVNGLALTSTLTLIDRQGRGLAASNWRSPRSNVGVDYSFRPYFLQARREGSGRFYGIGITTGVPGYFLAQAVRDEDGSFLGAVVVKIVLAELESEWAGNHDIVLVSDEHGVVLLSNRSPWRYRELRSPSAAEREERARSQQYAGLTPQPLNRDRVARDYLWRSLALPGEHWQLHLLHARGDIAAAGRSAALASGASLTGLLFLLLFVQQRRRLLQLQKRSRAELEELVRQNAQALRSAQDAVVAAAQQAAQGQVRSLEHLPQGVSVIDAELRLVSWNRRYAEIFRYPPELLRVGRPIEELLRYNAARGLLGVRDLEAEIHKRLQHLRAGAPYTFEREWADGTVLEMRGNPLPGGGFVTAYADITSYKAAARELRELAGVLERRVAQRTEDLAQARGEAERANRAKTRFVAAAVHDLLQPLNAARLYLSALQARLREPETQRVAANIEEALSAQDAILTSLLDISRIESGAIAAEIRDFALQPLFETLAREFSILAQARGLSLRVRATRAIVRSDEALLRRILQNLLSNALRYTRKGGVLLACRREGGQWRIEVWDTGIGIAEHQREEIFEEFRRLDRGGEAGAGLGLAIVERIARRLGHRLSLRSQPGRGSVFALRLPAGESPAPAAVAQVAAGGSSLQQRRIWCIDDDARVREATRELLQGWGCVVRLAAGAEQALALQASEPAPELLLLDHRLGDGEGWQLFDRLAPQWPKPPAVIVISGDQDEALLARWRERGWAYLGKPVKPAALRALIGSLLRRAV</sequence>
<dbReference type="SMART" id="SM00448">
    <property type="entry name" value="REC"/>
    <property type="match status" value="1"/>
</dbReference>
<dbReference type="Gene3D" id="1.10.287.130">
    <property type="match status" value="1"/>
</dbReference>
<keyword evidence="5 14" id="KW-0597">Phosphoprotein</keyword>
<dbReference type="AlphaFoldDB" id="A0A1H9LJK5"/>
<evidence type="ECO:0000313" key="18">
    <source>
        <dbReference type="EMBL" id="SER11584.1"/>
    </source>
</evidence>
<name>A0A1H9LJK5_9GAMM</name>
<dbReference type="PRINTS" id="PR00344">
    <property type="entry name" value="BCTRLSENSOR"/>
</dbReference>
<dbReference type="GO" id="GO:0005524">
    <property type="term" value="F:ATP binding"/>
    <property type="evidence" value="ECO:0007669"/>
    <property type="project" value="UniProtKB-KW"/>
</dbReference>
<keyword evidence="10" id="KW-0067">ATP-binding</keyword>
<evidence type="ECO:0000256" key="14">
    <source>
        <dbReference type="PROSITE-ProRule" id="PRU00169"/>
    </source>
</evidence>
<dbReference type="GO" id="GO:0000155">
    <property type="term" value="F:phosphorelay sensor kinase activity"/>
    <property type="evidence" value="ECO:0007669"/>
    <property type="project" value="InterPro"/>
</dbReference>
<comment type="subcellular location">
    <subcellularLocation>
        <location evidence="2">Cell membrane</location>
        <topology evidence="2">Multi-pass membrane protein</topology>
    </subcellularLocation>
</comment>
<dbReference type="CDD" id="cd00130">
    <property type="entry name" value="PAS"/>
    <property type="match status" value="1"/>
</dbReference>
<dbReference type="InterPro" id="IPR036097">
    <property type="entry name" value="HisK_dim/P_sf"/>
</dbReference>
<evidence type="ECO:0000256" key="7">
    <source>
        <dbReference type="ARBA" id="ARBA00022692"/>
    </source>
</evidence>
<evidence type="ECO:0000256" key="12">
    <source>
        <dbReference type="ARBA" id="ARBA00023012"/>
    </source>
</evidence>
<protein>
    <recommendedName>
        <fullName evidence="3">histidine kinase</fullName>
        <ecNumber evidence="3">2.7.13.3</ecNumber>
    </recommendedName>
</protein>
<dbReference type="Pfam" id="PF00072">
    <property type="entry name" value="Response_reg"/>
    <property type="match status" value="1"/>
</dbReference>
<keyword evidence="13" id="KW-0472">Membrane</keyword>
<evidence type="ECO:0000256" key="3">
    <source>
        <dbReference type="ARBA" id="ARBA00012438"/>
    </source>
</evidence>
<organism evidence="18 19">
    <name type="scientific">Solimonas aquatica</name>
    <dbReference type="NCBI Taxonomy" id="489703"/>
    <lineage>
        <taxon>Bacteria</taxon>
        <taxon>Pseudomonadati</taxon>
        <taxon>Pseudomonadota</taxon>
        <taxon>Gammaproteobacteria</taxon>
        <taxon>Nevskiales</taxon>
        <taxon>Nevskiaceae</taxon>
        <taxon>Solimonas</taxon>
    </lineage>
</organism>
<dbReference type="GO" id="GO:0009927">
    <property type="term" value="F:histidine phosphotransfer kinase activity"/>
    <property type="evidence" value="ECO:0007669"/>
    <property type="project" value="TreeGrafter"/>
</dbReference>
<dbReference type="InterPro" id="IPR033479">
    <property type="entry name" value="dCache_1"/>
</dbReference>
<dbReference type="SMART" id="SM00387">
    <property type="entry name" value="HATPase_c"/>
    <property type="match status" value="1"/>
</dbReference>
<keyword evidence="8" id="KW-0547">Nucleotide-binding</keyword>
<feature type="coiled-coil region" evidence="15">
    <location>
        <begin position="314"/>
        <end position="345"/>
    </location>
</feature>
<evidence type="ECO:0000259" key="17">
    <source>
        <dbReference type="PROSITE" id="PS50110"/>
    </source>
</evidence>
<keyword evidence="7" id="KW-0812">Transmembrane</keyword>
<keyword evidence="6" id="KW-0808">Transferase</keyword>
<evidence type="ECO:0000256" key="1">
    <source>
        <dbReference type="ARBA" id="ARBA00000085"/>
    </source>
</evidence>
<dbReference type="InterPro" id="IPR011006">
    <property type="entry name" value="CheY-like_superfamily"/>
</dbReference>
<dbReference type="InterPro" id="IPR000014">
    <property type="entry name" value="PAS"/>
</dbReference>
<dbReference type="PROSITE" id="PS50110">
    <property type="entry name" value="RESPONSE_REGULATORY"/>
    <property type="match status" value="1"/>
</dbReference>
<comment type="catalytic activity">
    <reaction evidence="1">
        <text>ATP + protein L-histidine = ADP + protein N-phospho-L-histidine.</text>
        <dbReference type="EC" id="2.7.13.3"/>
    </reaction>
</comment>
<dbReference type="Proteomes" id="UP000199233">
    <property type="component" value="Unassembled WGS sequence"/>
</dbReference>
<dbReference type="STRING" id="489703.SAMN04488038_11660"/>
<evidence type="ECO:0000256" key="11">
    <source>
        <dbReference type="ARBA" id="ARBA00022989"/>
    </source>
</evidence>
<dbReference type="InterPro" id="IPR001789">
    <property type="entry name" value="Sig_transdc_resp-reg_receiver"/>
</dbReference>
<dbReference type="PROSITE" id="PS50109">
    <property type="entry name" value="HIS_KIN"/>
    <property type="match status" value="1"/>
</dbReference>
<dbReference type="InterPro" id="IPR003594">
    <property type="entry name" value="HATPase_dom"/>
</dbReference>
<dbReference type="SUPFAM" id="SSF52172">
    <property type="entry name" value="CheY-like"/>
    <property type="match status" value="1"/>
</dbReference>
<dbReference type="Gene3D" id="3.40.50.2300">
    <property type="match status" value="1"/>
</dbReference>
<keyword evidence="12" id="KW-0902">Two-component regulatory system</keyword>
<dbReference type="InterPro" id="IPR003661">
    <property type="entry name" value="HisK_dim/P_dom"/>
</dbReference>
<dbReference type="SUPFAM" id="SSF47384">
    <property type="entry name" value="Homodimeric domain of signal transducing histidine kinase"/>
    <property type="match status" value="1"/>
</dbReference>
<dbReference type="RefSeq" id="WP_093289193.1">
    <property type="nucleotide sequence ID" value="NZ_FOFS01000016.1"/>
</dbReference>
<dbReference type="PANTHER" id="PTHR43047">
    <property type="entry name" value="TWO-COMPONENT HISTIDINE PROTEIN KINASE"/>
    <property type="match status" value="1"/>
</dbReference>
<dbReference type="InterPro" id="IPR004358">
    <property type="entry name" value="Sig_transdc_His_kin-like_C"/>
</dbReference>
<dbReference type="Pfam" id="PF12860">
    <property type="entry name" value="PAS_7"/>
    <property type="match status" value="1"/>
</dbReference>
<dbReference type="EMBL" id="FOFS01000016">
    <property type="protein sequence ID" value="SER11584.1"/>
    <property type="molecule type" value="Genomic_DNA"/>
</dbReference>
<dbReference type="SMART" id="SM00388">
    <property type="entry name" value="HisKA"/>
    <property type="match status" value="1"/>
</dbReference>
<keyword evidence="11" id="KW-1133">Transmembrane helix</keyword>
<dbReference type="Gene3D" id="3.30.565.10">
    <property type="entry name" value="Histidine kinase-like ATPase, C-terminal domain"/>
    <property type="match status" value="1"/>
</dbReference>
<evidence type="ECO:0000256" key="2">
    <source>
        <dbReference type="ARBA" id="ARBA00004651"/>
    </source>
</evidence>
<dbReference type="InterPro" id="IPR005467">
    <property type="entry name" value="His_kinase_dom"/>
</dbReference>
<keyword evidence="19" id="KW-1185">Reference proteome</keyword>